<dbReference type="PANTHER" id="PTHR30386:SF19">
    <property type="entry name" value="MULTIDRUG EXPORT PROTEIN EMRA-RELATED"/>
    <property type="match status" value="1"/>
</dbReference>
<dbReference type="InterPro" id="IPR050739">
    <property type="entry name" value="MFP"/>
</dbReference>
<accession>A0ABY2QR33</accession>
<reference evidence="3 4" key="1">
    <citation type="submission" date="2019-04" db="EMBL/GenBank/DDBJ databases">
        <title>Genome sequence of strain 7209-2.</title>
        <authorList>
            <person name="Gao J."/>
            <person name="Sun J."/>
        </authorList>
    </citation>
    <scope>NUCLEOTIDE SEQUENCE [LARGE SCALE GENOMIC DNA]</scope>
    <source>
        <strain evidence="3 4">7209-2</strain>
    </source>
</reference>
<organism evidence="3 4">
    <name type="scientific">Rhizobium rhizophilum</name>
    <dbReference type="NCBI Taxonomy" id="1850373"/>
    <lineage>
        <taxon>Bacteria</taxon>
        <taxon>Pseudomonadati</taxon>
        <taxon>Pseudomonadota</taxon>
        <taxon>Alphaproteobacteria</taxon>
        <taxon>Hyphomicrobiales</taxon>
        <taxon>Rhizobiaceae</taxon>
        <taxon>Rhizobium/Agrobacterium group</taxon>
        <taxon>Rhizobium</taxon>
    </lineage>
</organism>
<dbReference type="EMBL" id="STGT01000004">
    <property type="protein sequence ID" value="THV12479.1"/>
    <property type="molecule type" value="Genomic_DNA"/>
</dbReference>
<keyword evidence="2" id="KW-0175">Coiled coil</keyword>
<evidence type="ECO:0000313" key="3">
    <source>
        <dbReference type="EMBL" id="THV12479.1"/>
    </source>
</evidence>
<sequence length="397" mass="43563">MRSVKIVAGLVILFLALFVIVREQTAGVSADAFINARLTTTRAPISGTFDAISRPLGARVNVGDSLGTIADPLVDNVRLSDLQQQRMATKAELDRLTKTAEGLAVSIEELGSRAQSYRRERIQQLQAQIDGAEASANAAEARLRYARLSLERSDRLSDQGVRTGEALEQSRSLAEVAELDLVSAQETVRVARINLAAAERGIFLGDGYNDAPYSEQRVSELEVARDQLQASAAAQATVLEALDLRIRAEQVRVNRLNSASLQANVSGLIWDYLAISGETVQRGQDLLSLVDCQSTIVTLSVTERVYNQITLGSTAQFRMNGSDRLLPGLVTRVAGSGASTVYENLAIAPSERHLERFDVTLDVPALRQEPELRCLIGRTGRVFFEERPLDWLRRMWT</sequence>
<gene>
    <name evidence="3" type="ORF">E9677_17075</name>
</gene>
<name>A0ABY2QR33_9HYPH</name>
<feature type="coiled-coil region" evidence="2">
    <location>
        <begin position="79"/>
        <end position="142"/>
    </location>
</feature>
<proteinExistence type="predicted"/>
<dbReference type="Proteomes" id="UP000309667">
    <property type="component" value="Unassembled WGS sequence"/>
</dbReference>
<evidence type="ECO:0000313" key="4">
    <source>
        <dbReference type="Proteomes" id="UP000309667"/>
    </source>
</evidence>
<dbReference type="Gene3D" id="1.10.287.470">
    <property type="entry name" value="Helix hairpin bin"/>
    <property type="match status" value="1"/>
</dbReference>
<comment type="caution">
    <text evidence="3">The sequence shown here is derived from an EMBL/GenBank/DDBJ whole genome shotgun (WGS) entry which is preliminary data.</text>
</comment>
<evidence type="ECO:0000256" key="2">
    <source>
        <dbReference type="SAM" id="Coils"/>
    </source>
</evidence>
<comment type="subcellular location">
    <subcellularLocation>
        <location evidence="1">Cell envelope</location>
    </subcellularLocation>
</comment>
<dbReference type="PANTHER" id="PTHR30386">
    <property type="entry name" value="MEMBRANE FUSION SUBUNIT OF EMRAB-TOLC MULTIDRUG EFFLUX PUMP"/>
    <property type="match status" value="1"/>
</dbReference>
<protein>
    <submittedName>
        <fullName evidence="3">HlyD family efflux transporter periplasmic adaptor subunit</fullName>
    </submittedName>
</protein>
<keyword evidence="4" id="KW-1185">Reference proteome</keyword>
<evidence type="ECO:0000256" key="1">
    <source>
        <dbReference type="ARBA" id="ARBA00004196"/>
    </source>
</evidence>